<reference evidence="2 3" key="1">
    <citation type="submission" date="2019-07" db="EMBL/GenBank/DDBJ databases">
        <title>Lentzea xizangensis sp. nov., isolated from Qinghai-Tibetan Plateau Soils.</title>
        <authorList>
            <person name="Huang J."/>
        </authorList>
    </citation>
    <scope>NUCLEOTIDE SEQUENCE [LARGE SCALE GENOMIC DNA]</scope>
    <source>
        <strain evidence="2 3">FXJ1.1311</strain>
    </source>
</reference>
<dbReference type="OrthoDB" id="5190879at2"/>
<keyword evidence="1" id="KW-1133">Transmembrane helix</keyword>
<feature type="transmembrane region" description="Helical" evidence="1">
    <location>
        <begin position="20"/>
        <end position="37"/>
    </location>
</feature>
<dbReference type="InterPro" id="IPR029468">
    <property type="entry name" value="O-ag_pol_Wzy"/>
</dbReference>
<feature type="transmembrane region" description="Helical" evidence="1">
    <location>
        <begin position="219"/>
        <end position="237"/>
    </location>
</feature>
<feature type="transmembrane region" description="Helical" evidence="1">
    <location>
        <begin position="115"/>
        <end position="136"/>
    </location>
</feature>
<dbReference type="AlphaFoldDB" id="A0A563EXH5"/>
<keyword evidence="1" id="KW-0812">Transmembrane</keyword>
<comment type="caution">
    <text evidence="2">The sequence shown here is derived from an EMBL/GenBank/DDBJ whole genome shotgun (WGS) entry which is preliminary data.</text>
</comment>
<feature type="transmembrane region" description="Helical" evidence="1">
    <location>
        <begin position="257"/>
        <end position="277"/>
    </location>
</feature>
<evidence type="ECO:0000313" key="2">
    <source>
        <dbReference type="EMBL" id="TWP52410.1"/>
    </source>
</evidence>
<feature type="transmembrane region" description="Helical" evidence="1">
    <location>
        <begin position="43"/>
        <end position="62"/>
    </location>
</feature>
<gene>
    <name evidence="2" type="ORF">FKR81_08720</name>
</gene>
<feature type="transmembrane region" description="Helical" evidence="1">
    <location>
        <begin position="369"/>
        <end position="388"/>
    </location>
</feature>
<feature type="transmembrane region" description="Helical" evidence="1">
    <location>
        <begin position="418"/>
        <end position="436"/>
    </location>
</feature>
<keyword evidence="1" id="KW-0472">Membrane</keyword>
<dbReference type="Pfam" id="PF14296">
    <property type="entry name" value="O-ag_pol_Wzy"/>
    <property type="match status" value="1"/>
</dbReference>
<evidence type="ECO:0000313" key="3">
    <source>
        <dbReference type="Proteomes" id="UP000316639"/>
    </source>
</evidence>
<dbReference type="EMBL" id="VOBR01000005">
    <property type="protein sequence ID" value="TWP52410.1"/>
    <property type="molecule type" value="Genomic_DNA"/>
</dbReference>
<dbReference type="Proteomes" id="UP000316639">
    <property type="component" value="Unassembled WGS sequence"/>
</dbReference>
<organism evidence="2 3">
    <name type="scientific">Lentzea tibetensis</name>
    <dbReference type="NCBI Taxonomy" id="2591470"/>
    <lineage>
        <taxon>Bacteria</taxon>
        <taxon>Bacillati</taxon>
        <taxon>Actinomycetota</taxon>
        <taxon>Actinomycetes</taxon>
        <taxon>Pseudonocardiales</taxon>
        <taxon>Pseudonocardiaceae</taxon>
        <taxon>Lentzea</taxon>
    </lineage>
</organism>
<keyword evidence="3" id="KW-1185">Reference proteome</keyword>
<feature type="transmembrane region" description="Helical" evidence="1">
    <location>
        <begin position="194"/>
        <end position="212"/>
    </location>
</feature>
<feature type="transmembrane region" description="Helical" evidence="1">
    <location>
        <begin position="148"/>
        <end position="174"/>
    </location>
</feature>
<evidence type="ECO:0000256" key="1">
    <source>
        <dbReference type="SAM" id="Phobius"/>
    </source>
</evidence>
<feature type="transmembrane region" description="Helical" evidence="1">
    <location>
        <begin position="74"/>
        <end position="95"/>
    </location>
</feature>
<dbReference type="RefSeq" id="WP_146350466.1">
    <property type="nucleotide sequence ID" value="NZ_VOBR01000005.1"/>
</dbReference>
<sequence>MDRAPVTGRAGADVAASRRFGATTTALVVAAAGVAGWCEPPTGTAVAATFWVSWAACLFVLVRGHPRGLFRPAAAYLVVFGLFHGGLLLAVVVRGEHDLGFEDTVWLGDPLMPRAVSLAVLGMAAFTLAAVLASPGPGVAPPDEGPGGVLLGPLGVAVQVAGLGLFATAVLRAGGEDLLSGGYVAFVEAGATDPWLAVGTLCAGVGAVLAVAAGGPSRVAGWCCFAVYALMALPLGTRGEVLFPLLAMTVVEASRVRVRPMWTVGGAALTLVLSGLVRKTRTEGEAVLDALALPLDAVAELGFSLRPTVVVLGWDEPGRGGATLVAVPLRVVESLTGWHGGPPAHDTRLFNVEIADRVGQIGGSPVAEAYHNFGIVGVALFLGVAGAVLGRLERCSGVVLGVVLLPVLIQVRNSFAPVPAQIAFGLLLVGIARAGAR</sequence>
<name>A0A563EXH5_9PSEU</name>
<proteinExistence type="predicted"/>
<accession>A0A563EXH5</accession>
<protein>
    <submittedName>
        <fullName evidence="2">O-antigen polysaccharide polymerase Wzy</fullName>
    </submittedName>
</protein>